<dbReference type="InterPro" id="IPR036188">
    <property type="entry name" value="FAD/NAD-bd_sf"/>
</dbReference>
<dbReference type="Pfam" id="PF07992">
    <property type="entry name" value="Pyr_redox_2"/>
    <property type="match status" value="1"/>
</dbReference>
<gene>
    <name evidence="5" type="ORF">GBZ48_05840</name>
</gene>
<evidence type="ECO:0000256" key="2">
    <source>
        <dbReference type="ARBA" id="ARBA00022630"/>
    </source>
</evidence>
<dbReference type="PRINTS" id="PR00469">
    <property type="entry name" value="PNDRDTASEII"/>
</dbReference>
<name>A0ABX2KAQ8_9PROT</name>
<protein>
    <recommendedName>
        <fullName evidence="1">Thioredoxin reductase</fullName>
    </recommendedName>
</protein>
<keyword evidence="3" id="KW-0560">Oxidoreductase</keyword>
<evidence type="ECO:0000256" key="3">
    <source>
        <dbReference type="ARBA" id="ARBA00023002"/>
    </source>
</evidence>
<evidence type="ECO:0000313" key="6">
    <source>
        <dbReference type="Proteomes" id="UP000605086"/>
    </source>
</evidence>
<reference evidence="5 6" key="1">
    <citation type="submission" date="2019-10" db="EMBL/GenBank/DDBJ databases">
        <title>Genome sequence of Azospirillum melinis.</title>
        <authorList>
            <person name="Ambrosini A."/>
            <person name="Sant'Anna F.H."/>
            <person name="Cassan F.D."/>
            <person name="Souza E.M."/>
            <person name="Passaglia L.M.P."/>
        </authorList>
    </citation>
    <scope>NUCLEOTIDE SEQUENCE [LARGE SCALE GENOMIC DNA]</scope>
    <source>
        <strain evidence="5 6">TMCY0552</strain>
    </source>
</reference>
<dbReference type="RefSeq" id="WP_174470168.1">
    <property type="nucleotide sequence ID" value="NZ_JAGINN010000025.1"/>
</dbReference>
<dbReference type="InterPro" id="IPR050097">
    <property type="entry name" value="Ferredoxin-NADP_redctase_2"/>
</dbReference>
<evidence type="ECO:0000313" key="5">
    <source>
        <dbReference type="EMBL" id="NUA98807.1"/>
    </source>
</evidence>
<keyword evidence="6" id="KW-1185">Reference proteome</keyword>
<organism evidence="5 6">
    <name type="scientific">Azospirillum melinis</name>
    <dbReference type="NCBI Taxonomy" id="328839"/>
    <lineage>
        <taxon>Bacteria</taxon>
        <taxon>Pseudomonadati</taxon>
        <taxon>Pseudomonadota</taxon>
        <taxon>Alphaproteobacteria</taxon>
        <taxon>Rhodospirillales</taxon>
        <taxon>Azospirillaceae</taxon>
        <taxon>Azospirillum</taxon>
    </lineage>
</organism>
<sequence length="310" mass="32902">MNGNDKTTYDAIIVGGSYAGIAAALQLARARRRVLVMDEGLRRNRFASHSHGFLGQDGRPPGDIAAEARTQLMRYPTVTWMTGRAEKAARTSKGFEITDSDGTAHHARRLLIAVGVVDELPAIPGLAERWGRSVFHCPYCHGYELMQGRIGVIAVSGQSMHHALMLPDWGPTTLLLNGTFEPDADQSAHLARRGVAVEAAFITGIDSDPPEVTLADGRRVPFAGLFVLPRSRVASPLAAQLGCVSEDGPLGTHIRVDEMQETSIPGVFACGDAARAAGSVALAVGAGTIAGTALHRSLLFCEDDALFARA</sequence>
<feature type="domain" description="FAD/NAD(P)-binding" evidence="4">
    <location>
        <begin position="9"/>
        <end position="286"/>
    </location>
</feature>
<keyword evidence="2" id="KW-0285">Flavoprotein</keyword>
<dbReference type="SUPFAM" id="SSF51905">
    <property type="entry name" value="FAD/NAD(P)-binding domain"/>
    <property type="match status" value="1"/>
</dbReference>
<accession>A0ABX2KAQ8</accession>
<dbReference type="PRINTS" id="PR00368">
    <property type="entry name" value="FADPNR"/>
</dbReference>
<dbReference type="InterPro" id="IPR023753">
    <property type="entry name" value="FAD/NAD-binding_dom"/>
</dbReference>
<dbReference type="Gene3D" id="3.50.50.60">
    <property type="entry name" value="FAD/NAD(P)-binding domain"/>
    <property type="match status" value="2"/>
</dbReference>
<proteinExistence type="predicted"/>
<evidence type="ECO:0000259" key="4">
    <source>
        <dbReference type="Pfam" id="PF07992"/>
    </source>
</evidence>
<dbReference type="EMBL" id="WHOS01000005">
    <property type="protein sequence ID" value="NUA98807.1"/>
    <property type="molecule type" value="Genomic_DNA"/>
</dbReference>
<dbReference type="Proteomes" id="UP000605086">
    <property type="component" value="Unassembled WGS sequence"/>
</dbReference>
<evidence type="ECO:0000256" key="1">
    <source>
        <dbReference type="ARBA" id="ARBA00018719"/>
    </source>
</evidence>
<comment type="caution">
    <text evidence="5">The sequence shown here is derived from an EMBL/GenBank/DDBJ whole genome shotgun (WGS) entry which is preliminary data.</text>
</comment>
<dbReference type="PANTHER" id="PTHR48105">
    <property type="entry name" value="THIOREDOXIN REDUCTASE 1-RELATED-RELATED"/>
    <property type="match status" value="1"/>
</dbReference>